<sequence length="189" mass="20595">MSLAETFEPITWDALTVSQKREAVLDLLICGRNVPEIAEALSITYGTIGANHVRGVIDRHKLDDDRLVIDARQRRRTQERAASLARARARRPVALPKPAALPKMPLAPISGRKGGGVTLFDLKNGMCRAPLWNDSATGVETKFYCGAPVRTGQSYCAACCERLHAPARERIVFHTPAAANAAGGRQRAR</sequence>
<name>A0A5E8H3X5_ROSAD</name>
<dbReference type="RefSeq" id="WP_008195605.1">
    <property type="nucleotide sequence ID" value="NZ_CM011002.1"/>
</dbReference>
<accession>A0A5E8H3X5</accession>
<reference evidence="1 2" key="2">
    <citation type="submission" date="2013-04" db="EMBL/GenBank/DDBJ databases">
        <authorList>
            <person name="Fiebig A."/>
            <person name="Pradella S."/>
            <person name="Wagner-Doebler I."/>
        </authorList>
    </citation>
    <scope>NUCLEOTIDE SEQUENCE [LARGE SCALE GENOMIC DNA]</scope>
    <source>
        <strain evidence="2">DSM 17067 / NCIMB 14079 / DFL-11</strain>
    </source>
</reference>
<dbReference type="EMBL" id="ACCU02000003">
    <property type="protein sequence ID" value="EEE46779.1"/>
    <property type="molecule type" value="Genomic_DNA"/>
</dbReference>
<evidence type="ECO:0000313" key="2">
    <source>
        <dbReference type="Proteomes" id="UP000004703"/>
    </source>
</evidence>
<dbReference type="Proteomes" id="UP000004703">
    <property type="component" value="Chromosome"/>
</dbReference>
<dbReference type="AlphaFoldDB" id="A0A5E8H3X5"/>
<evidence type="ECO:0000313" key="1">
    <source>
        <dbReference type="EMBL" id="EEE46779.1"/>
    </source>
</evidence>
<organism evidence="1 2">
    <name type="scientific">Roseibium alexandrii (strain DSM 17067 / NCIMB 14079 / DFL-11)</name>
    <name type="common">Labrenzia alexandrii</name>
    <dbReference type="NCBI Taxonomy" id="244592"/>
    <lineage>
        <taxon>Bacteria</taxon>
        <taxon>Pseudomonadati</taxon>
        <taxon>Pseudomonadota</taxon>
        <taxon>Alphaproteobacteria</taxon>
        <taxon>Hyphomicrobiales</taxon>
        <taxon>Stappiaceae</taxon>
        <taxon>Roseibium</taxon>
    </lineage>
</organism>
<evidence type="ECO:0008006" key="3">
    <source>
        <dbReference type="Google" id="ProtNLM"/>
    </source>
</evidence>
<gene>
    <name evidence="1" type="ORF">SADFL11_4068</name>
</gene>
<protein>
    <recommendedName>
        <fullName evidence="3">GcrA cell cycle regulator</fullName>
    </recommendedName>
</protein>
<proteinExistence type="predicted"/>
<comment type="caution">
    <text evidence="1">The sequence shown here is derived from an EMBL/GenBank/DDBJ whole genome shotgun (WGS) entry which is preliminary data.</text>
</comment>
<reference evidence="1 2" key="1">
    <citation type="submission" date="2008-01" db="EMBL/GenBank/DDBJ databases">
        <authorList>
            <person name="Wagner-Dobler I."/>
            <person name="Ferriera S."/>
            <person name="Johnson J."/>
            <person name="Kravitz S."/>
            <person name="Beeson K."/>
            <person name="Sutton G."/>
            <person name="Rogers Y.-H."/>
            <person name="Friedman R."/>
            <person name="Frazier M."/>
            <person name="Venter J.C."/>
        </authorList>
    </citation>
    <scope>NUCLEOTIDE SEQUENCE [LARGE SCALE GENOMIC DNA]</scope>
    <source>
        <strain evidence="2">DSM 17067 / NCIMB 14079 / DFL-11</strain>
    </source>
</reference>